<reference evidence="2 3" key="1">
    <citation type="submission" date="2016-03" db="EMBL/GenBank/DDBJ databases">
        <title>Comparative genomics of Pseudogymnoascus destructans, the fungus causing white-nose syndrome of bats.</title>
        <authorList>
            <person name="Palmer J.M."/>
            <person name="Drees K.P."/>
            <person name="Foster J.T."/>
            <person name="Lindner D.L."/>
        </authorList>
    </citation>
    <scope>NUCLEOTIDE SEQUENCE [LARGE SCALE GENOMIC DNA]</scope>
    <source>
        <strain evidence="2 3">UAMH 10579</strain>
    </source>
</reference>
<dbReference type="Proteomes" id="UP000091956">
    <property type="component" value="Unassembled WGS sequence"/>
</dbReference>
<evidence type="ECO:0000313" key="3">
    <source>
        <dbReference type="Proteomes" id="UP000091956"/>
    </source>
</evidence>
<accession>A0A1B8GP95</accession>
<dbReference type="SUPFAM" id="SSF82199">
    <property type="entry name" value="SET domain"/>
    <property type="match status" value="1"/>
</dbReference>
<sequence>MSTVSMRQEGEPWPPGEPQPVIIPMLAEYSDGTNSDLAKVMLEEIYRDYHSKRFTFIVAPDRRLVPVLYWQRDMRSRIKILFTALPGSQRDKIIFVAILSVSPTFIEAVRWAVDELWTFLVGHLTANKSSIEFFARSRGVPWLRAVRELIPELFRRNPEPHVSLFTDHIVGFYPSPNSISDEVLHLNLNAHGPDTYYLSTAGAIVPILAPSYNDAQRSDLQVIDIEDCTYDPNLFRQYDRTPGWPWQTWPRHPQICHPPDIDGVYREPPRCVTCNNHFAAEEDWNNPFNGCQCHAFVQAWKGVLVQIVEYPPFPDQPNVVNRGVRSLQALGANELIGEYTGVLLPDTDYDPHSEICDNTYQFGIYGESEEHCVAVISARLSGNWTRFINHTDDKDKQNVKFINVQIMNRLRVMVKAIKEIKLGDEILGHYGDGYFKSRQLL</sequence>
<dbReference type="InterPro" id="IPR001214">
    <property type="entry name" value="SET_dom"/>
</dbReference>
<reference evidence="3" key="2">
    <citation type="journal article" date="2018" name="Nat. Commun.">
        <title>Extreme sensitivity to ultraviolet light in the fungal pathogen causing white-nose syndrome of bats.</title>
        <authorList>
            <person name="Palmer J.M."/>
            <person name="Drees K.P."/>
            <person name="Foster J.T."/>
            <person name="Lindner D.L."/>
        </authorList>
    </citation>
    <scope>NUCLEOTIDE SEQUENCE [LARGE SCALE GENOMIC DNA]</scope>
    <source>
        <strain evidence="3">UAMH 10579</strain>
    </source>
</reference>
<dbReference type="InterPro" id="IPR046341">
    <property type="entry name" value="SET_dom_sf"/>
</dbReference>
<dbReference type="Pfam" id="PF00856">
    <property type="entry name" value="SET"/>
    <property type="match status" value="1"/>
</dbReference>
<gene>
    <name evidence="2" type="ORF">VE01_04547</name>
</gene>
<dbReference type="EMBL" id="KV460221">
    <property type="protein sequence ID" value="OBT97638.2"/>
    <property type="molecule type" value="Genomic_DNA"/>
</dbReference>
<dbReference type="Gene3D" id="2.170.270.10">
    <property type="entry name" value="SET domain"/>
    <property type="match status" value="1"/>
</dbReference>
<name>A0A1B8GP95_9PEZI</name>
<organism evidence="2 3">
    <name type="scientific">Pseudogymnoascus verrucosus</name>
    <dbReference type="NCBI Taxonomy" id="342668"/>
    <lineage>
        <taxon>Eukaryota</taxon>
        <taxon>Fungi</taxon>
        <taxon>Dikarya</taxon>
        <taxon>Ascomycota</taxon>
        <taxon>Pezizomycotina</taxon>
        <taxon>Leotiomycetes</taxon>
        <taxon>Thelebolales</taxon>
        <taxon>Thelebolaceae</taxon>
        <taxon>Pseudogymnoascus</taxon>
    </lineage>
</organism>
<keyword evidence="3" id="KW-1185">Reference proteome</keyword>
<dbReference type="AlphaFoldDB" id="A0A1B8GP95"/>
<dbReference type="GeneID" id="28837933"/>
<proteinExistence type="predicted"/>
<dbReference type="STRING" id="342668.A0A1B8GP95"/>
<dbReference type="SMART" id="SM00317">
    <property type="entry name" value="SET"/>
    <property type="match status" value="1"/>
</dbReference>
<dbReference type="PROSITE" id="PS50280">
    <property type="entry name" value="SET"/>
    <property type="match status" value="1"/>
</dbReference>
<protein>
    <recommendedName>
        <fullName evidence="1">SET domain-containing protein</fullName>
    </recommendedName>
</protein>
<dbReference type="RefSeq" id="XP_018131371.2">
    <property type="nucleotide sequence ID" value="XM_018274018.2"/>
</dbReference>
<evidence type="ECO:0000259" key="1">
    <source>
        <dbReference type="PROSITE" id="PS50280"/>
    </source>
</evidence>
<evidence type="ECO:0000313" key="2">
    <source>
        <dbReference type="EMBL" id="OBT97638.2"/>
    </source>
</evidence>
<feature type="domain" description="SET" evidence="1">
    <location>
        <begin position="303"/>
        <end position="431"/>
    </location>
</feature>